<keyword evidence="2" id="KW-1185">Reference proteome</keyword>
<comment type="caution">
    <text evidence="1">The sequence shown here is derived from an EMBL/GenBank/DDBJ whole genome shotgun (WGS) entry which is preliminary data.</text>
</comment>
<accession>L1KI43</accession>
<name>L1KI43_9ACTN</name>
<dbReference type="EMBL" id="AEJC01000650">
    <property type="protein sequence ID" value="EKX60476.1"/>
    <property type="molecule type" value="Genomic_DNA"/>
</dbReference>
<evidence type="ECO:0000313" key="2">
    <source>
        <dbReference type="Proteomes" id="UP000010411"/>
    </source>
</evidence>
<gene>
    <name evidence="1" type="ORF">STRIP9103_07408</name>
</gene>
<evidence type="ECO:0000313" key="1">
    <source>
        <dbReference type="EMBL" id="EKX60476.1"/>
    </source>
</evidence>
<dbReference type="AlphaFoldDB" id="L1KI43"/>
<organism evidence="1 2">
    <name type="scientific">Streptomyces ipomoeae 91-03</name>
    <dbReference type="NCBI Taxonomy" id="698759"/>
    <lineage>
        <taxon>Bacteria</taxon>
        <taxon>Bacillati</taxon>
        <taxon>Actinomycetota</taxon>
        <taxon>Actinomycetes</taxon>
        <taxon>Kitasatosporales</taxon>
        <taxon>Streptomycetaceae</taxon>
        <taxon>Streptomyces</taxon>
    </lineage>
</organism>
<reference evidence="1 2" key="1">
    <citation type="submission" date="2012-11" db="EMBL/GenBank/DDBJ databases">
        <authorList>
            <person name="Huguet-Tapia J.C."/>
            <person name="Durkin A.S."/>
            <person name="Pettis G.S."/>
            <person name="Badger J.H."/>
        </authorList>
    </citation>
    <scope>NUCLEOTIDE SEQUENCE [LARGE SCALE GENOMIC DNA]</scope>
    <source>
        <strain evidence="1 2">91-03</strain>
    </source>
</reference>
<protein>
    <submittedName>
        <fullName evidence="1">Uncharacterized protein</fullName>
    </submittedName>
</protein>
<sequence>MRMVGRSHGSCVWGLLGSQVGFGGAWGGAGVVATADQIR</sequence>
<dbReference type="Proteomes" id="UP000010411">
    <property type="component" value="Unassembled WGS sequence"/>
</dbReference>
<proteinExistence type="predicted"/>